<proteinExistence type="predicted"/>
<comment type="caution">
    <text evidence="1">The sequence shown here is derived from an EMBL/GenBank/DDBJ whole genome shotgun (WGS) entry which is preliminary data.</text>
</comment>
<sequence>MASHVFGEKVIRLIVESAAPLSYRPNANLDVVAAAFHAGVMKRLSRAAAGVPVAEALARYCGEMMRQPWPTTSSCWQPEVGATLQRIHEGKPLEAALQALFALHALRIAGTWCVELSGPVRVSMAGHIFDVRGKIDVQAASGKLVILDRDGVLAPLEFGAVGGGWRILGQCAPDAGWRYARPSFFKEEGFEGSYVQPWRLPDCHRRGDDLIVDWPQQPVGADEAALAADVATQMPGVFALLRHIGPHYLSWCAPVFRGIAACPSYDAGMRISASFPSHTGVVSVAFPLSTPYLAEILVHELSHQYFLMLGAAIPLLKKRADDALYYSSFKMKQRPLSKIFLAYHATANMALFWHGLLSVPTPHTALAAEELAKLLPHTKSLGGTIAASGGLSEAGEAMFGTQRALLQERGWDA</sequence>
<reference evidence="1 2" key="1">
    <citation type="submission" date="2022-10" db="EMBL/GenBank/DDBJ databases">
        <title>Janthinobacterium sp. hw3 Genome sequencing.</title>
        <authorList>
            <person name="Park S."/>
        </authorList>
    </citation>
    <scope>NUCLEOTIDE SEQUENCE [LARGE SCALE GENOMIC DNA]</scope>
    <source>
        <strain evidence="2">hw3</strain>
    </source>
</reference>
<accession>A0ABT5K029</accession>
<keyword evidence="2" id="KW-1185">Reference proteome</keyword>
<dbReference type="RefSeq" id="WP_273670991.1">
    <property type="nucleotide sequence ID" value="NZ_JAQQXR010000004.1"/>
</dbReference>
<evidence type="ECO:0000313" key="1">
    <source>
        <dbReference type="EMBL" id="MDC8758315.1"/>
    </source>
</evidence>
<name>A0ABT5K029_9BURK</name>
<dbReference type="InterPro" id="IPR026337">
    <property type="entry name" value="AKG_HExxH"/>
</dbReference>
<dbReference type="NCBIfam" id="TIGR04267">
    <property type="entry name" value="mod_HExxH"/>
    <property type="match status" value="1"/>
</dbReference>
<evidence type="ECO:0000313" key="2">
    <source>
        <dbReference type="Proteomes" id="UP001221208"/>
    </source>
</evidence>
<organism evidence="1 2">
    <name type="scientific">Janthinobacterium fluminis</name>
    <dbReference type="NCBI Taxonomy" id="2987524"/>
    <lineage>
        <taxon>Bacteria</taxon>
        <taxon>Pseudomonadati</taxon>
        <taxon>Pseudomonadota</taxon>
        <taxon>Betaproteobacteria</taxon>
        <taxon>Burkholderiales</taxon>
        <taxon>Oxalobacteraceae</taxon>
        <taxon>Janthinobacterium</taxon>
    </lineage>
</organism>
<protein>
    <submittedName>
        <fullName evidence="1">HEXXH motif-containing putative peptide modification protein</fullName>
    </submittedName>
</protein>
<gene>
    <name evidence="1" type="ORF">OIK44_12010</name>
</gene>
<dbReference type="EMBL" id="JAQQXR010000004">
    <property type="protein sequence ID" value="MDC8758315.1"/>
    <property type="molecule type" value="Genomic_DNA"/>
</dbReference>
<dbReference type="Proteomes" id="UP001221208">
    <property type="component" value="Unassembled WGS sequence"/>
</dbReference>